<dbReference type="Gene3D" id="3.30.70.380">
    <property type="entry name" value="Ferrodoxin-fold anticodon-binding domain"/>
    <property type="match status" value="1"/>
</dbReference>
<dbReference type="InterPro" id="IPR041616">
    <property type="entry name" value="PheRS_beta_core"/>
</dbReference>
<evidence type="ECO:0000256" key="1">
    <source>
        <dbReference type="ARBA" id="ARBA00001946"/>
    </source>
</evidence>
<protein>
    <recommendedName>
        <fullName evidence="2">phenylalanine--tRNA ligase</fullName>
        <ecNumber evidence="2">6.1.1.20</ecNumber>
    </recommendedName>
</protein>
<dbReference type="SMART" id="SM00874">
    <property type="entry name" value="B5"/>
    <property type="match status" value="1"/>
</dbReference>
<dbReference type="Pfam" id="PF17759">
    <property type="entry name" value="tRNA_synthFbeta"/>
    <property type="match status" value="1"/>
</dbReference>
<evidence type="ECO:0000259" key="11">
    <source>
        <dbReference type="PROSITE" id="PS51483"/>
    </source>
</evidence>
<feature type="domain" description="FDX-ACB" evidence="10">
    <location>
        <begin position="531"/>
        <end position="623"/>
    </location>
</feature>
<dbReference type="Gene3D" id="3.30.56.10">
    <property type="match status" value="2"/>
</dbReference>
<dbReference type="Gene3D" id="3.30.930.10">
    <property type="entry name" value="Bira Bifunctional Protein, Domain 2"/>
    <property type="match status" value="1"/>
</dbReference>
<reference evidence="12 13" key="1">
    <citation type="submission" date="2017-07" db="EMBL/GenBank/DDBJ databases">
        <title>Mechanisms for carbon and nitrogen cycling indicate functional differentiation within the Candidate Phyla Radiation.</title>
        <authorList>
            <person name="Danczak R.E."/>
            <person name="Johnston M.D."/>
            <person name="Kenah C."/>
            <person name="Slattery M."/>
            <person name="Wrighton K.C."/>
            <person name="Wilkins M.J."/>
        </authorList>
    </citation>
    <scope>NUCLEOTIDE SEQUENCE [LARGE SCALE GENOMIC DNA]</scope>
    <source>
        <strain evidence="12">Licking1014_7</strain>
    </source>
</reference>
<keyword evidence="5" id="KW-0547">Nucleotide-binding</keyword>
<dbReference type="SMART" id="SM00873">
    <property type="entry name" value="B3_4"/>
    <property type="match status" value="1"/>
</dbReference>
<name>A0A554LHZ7_9BACT</name>
<dbReference type="PROSITE" id="PS51447">
    <property type="entry name" value="FDX_ACB"/>
    <property type="match status" value="1"/>
</dbReference>
<keyword evidence="6" id="KW-0067">ATP-binding</keyword>
<proteinExistence type="predicted"/>
<dbReference type="InterPro" id="IPR005147">
    <property type="entry name" value="tRNA_synthase_B5-dom"/>
</dbReference>
<dbReference type="GO" id="GO:0000287">
    <property type="term" value="F:magnesium ion binding"/>
    <property type="evidence" value="ECO:0007669"/>
    <property type="project" value="InterPro"/>
</dbReference>
<dbReference type="GO" id="GO:0005524">
    <property type="term" value="F:ATP binding"/>
    <property type="evidence" value="ECO:0007669"/>
    <property type="project" value="UniProtKB-KW"/>
</dbReference>
<gene>
    <name evidence="12" type="ORF">CEN89_664</name>
</gene>
<dbReference type="GO" id="GO:0003723">
    <property type="term" value="F:RNA binding"/>
    <property type="evidence" value="ECO:0007669"/>
    <property type="project" value="InterPro"/>
</dbReference>
<evidence type="ECO:0000256" key="2">
    <source>
        <dbReference type="ARBA" id="ARBA00012814"/>
    </source>
</evidence>
<sequence length="623" mass="71348">MLLPINQLNQLVKVVHTAPELAEIFVTLGFETENISGDIIDLEVTPNRGDCFSILGLAREYGVKTNQQIHLPKLAKLPQPQQPKTIDITFETSEICPRFSAIILENVKIKPSNQEIKNKLNDFDIEPINNIVDITNLVMLELGMPLHGYDLDKITQRKMRFRWSKKGESITTIDQKTYSLPVKTIICQDGEKIIDLSGIQGAENTQISKNTKNILIQSAIFPAKQIRKTAKLLSKTTQAGLRYEKGVDYLATNIALERALFLIQKETGAKLKEFIDIENFQPTKRIIDFSSAKIKKLIGTDINQKIASKILDKLGIKKTSIGFETPSWRKDLELEPDLIEEVIRIYGYDKLNKSMIETQIATKNLDIQKQWNIIENIKNTLALNGFNEVQNYSFISEKEFQAQRIKPKEIISPDNPISHDNQYLRPNLLTGILKTFSLNRWCWSEGMNIFEIGTVFNPKESIHIAIASYSSKIIQRAIGAPPILIQPEHQLAKYFKIKKPIYFYEIPLEKLHITTENTPIKTNLRPIKNPSFNPPLTRDIAIIIDKNIDANTIQKEIFSTDDKIILVELFDEFINNRFGKDKKSLAFHLVFDDENKTIEKKSADKIFSKIISKLEKKYKAKLR</sequence>
<evidence type="ECO:0000256" key="7">
    <source>
        <dbReference type="ARBA" id="ARBA00022842"/>
    </source>
</evidence>
<feature type="domain" description="B5" evidence="11">
    <location>
        <begin position="282"/>
        <end position="353"/>
    </location>
</feature>
<dbReference type="InterPro" id="IPR020825">
    <property type="entry name" value="Phe-tRNA_synthase-like_B3/B4"/>
</dbReference>
<dbReference type="GO" id="GO:0009328">
    <property type="term" value="C:phenylalanine-tRNA ligase complex"/>
    <property type="evidence" value="ECO:0007669"/>
    <property type="project" value="TreeGrafter"/>
</dbReference>
<evidence type="ECO:0000256" key="9">
    <source>
        <dbReference type="ARBA" id="ARBA00023146"/>
    </source>
</evidence>
<keyword evidence="8" id="KW-0648">Protein biosynthesis</keyword>
<evidence type="ECO:0000256" key="5">
    <source>
        <dbReference type="ARBA" id="ARBA00022741"/>
    </source>
</evidence>
<evidence type="ECO:0000256" key="4">
    <source>
        <dbReference type="ARBA" id="ARBA00022723"/>
    </source>
</evidence>
<dbReference type="PANTHER" id="PTHR10947">
    <property type="entry name" value="PHENYLALANYL-TRNA SYNTHETASE BETA CHAIN AND LEUCINE-RICH REPEAT-CONTAINING PROTEIN 47"/>
    <property type="match status" value="1"/>
</dbReference>
<keyword evidence="7" id="KW-0460">Magnesium</keyword>
<evidence type="ECO:0000256" key="8">
    <source>
        <dbReference type="ARBA" id="ARBA00022917"/>
    </source>
</evidence>
<accession>A0A554LHZ7</accession>
<evidence type="ECO:0000256" key="3">
    <source>
        <dbReference type="ARBA" id="ARBA00022598"/>
    </source>
</evidence>
<dbReference type="SUPFAM" id="SSF46955">
    <property type="entry name" value="Putative DNA-binding domain"/>
    <property type="match status" value="2"/>
</dbReference>
<dbReference type="InterPro" id="IPR005121">
    <property type="entry name" value="Fdx_antiC-bd"/>
</dbReference>
<keyword evidence="3" id="KW-0436">Ligase</keyword>
<dbReference type="SUPFAM" id="SSF54991">
    <property type="entry name" value="Anticodon-binding domain of PheRS"/>
    <property type="match status" value="1"/>
</dbReference>
<dbReference type="AlphaFoldDB" id="A0A554LHZ7"/>
<dbReference type="Pfam" id="PF03483">
    <property type="entry name" value="B3_4"/>
    <property type="match status" value="1"/>
</dbReference>
<evidence type="ECO:0000313" key="13">
    <source>
        <dbReference type="Proteomes" id="UP000315689"/>
    </source>
</evidence>
<dbReference type="EC" id="6.1.1.20" evidence="2"/>
<dbReference type="InterPro" id="IPR036690">
    <property type="entry name" value="Fdx_antiC-bd_sf"/>
</dbReference>
<evidence type="ECO:0000313" key="12">
    <source>
        <dbReference type="EMBL" id="TSC92485.1"/>
    </source>
</evidence>
<dbReference type="EMBL" id="VMGK01000024">
    <property type="protein sequence ID" value="TSC92485.1"/>
    <property type="molecule type" value="Genomic_DNA"/>
</dbReference>
<dbReference type="SUPFAM" id="SSF56037">
    <property type="entry name" value="PheT/TilS domain"/>
    <property type="match status" value="1"/>
</dbReference>
<comment type="cofactor">
    <cofactor evidence="1">
        <name>Mg(2+)</name>
        <dbReference type="ChEBI" id="CHEBI:18420"/>
    </cofactor>
</comment>
<dbReference type="InterPro" id="IPR009061">
    <property type="entry name" value="DNA-bd_dom_put_sf"/>
</dbReference>
<organism evidence="12 13">
    <name type="scientific">Candidatus Berkelbacteria bacterium Licking1014_7</name>
    <dbReference type="NCBI Taxonomy" id="2017147"/>
    <lineage>
        <taxon>Bacteria</taxon>
        <taxon>Candidatus Berkelbacteria</taxon>
    </lineage>
</organism>
<dbReference type="GO" id="GO:0006432">
    <property type="term" value="P:phenylalanyl-tRNA aminoacylation"/>
    <property type="evidence" value="ECO:0007669"/>
    <property type="project" value="InterPro"/>
</dbReference>
<dbReference type="SUPFAM" id="SSF55681">
    <property type="entry name" value="Class II aaRS and biotin synthetases"/>
    <property type="match status" value="1"/>
</dbReference>
<dbReference type="PANTHER" id="PTHR10947:SF0">
    <property type="entry name" value="PHENYLALANINE--TRNA LIGASE BETA SUBUNIT"/>
    <property type="match status" value="1"/>
</dbReference>
<dbReference type="InterPro" id="IPR045864">
    <property type="entry name" value="aa-tRNA-synth_II/BPL/LPL"/>
</dbReference>
<dbReference type="Gene3D" id="3.50.40.10">
    <property type="entry name" value="Phenylalanyl-trna Synthetase, Chain B, domain 3"/>
    <property type="match status" value="1"/>
</dbReference>
<dbReference type="PROSITE" id="PS51483">
    <property type="entry name" value="B5"/>
    <property type="match status" value="1"/>
</dbReference>
<keyword evidence="4" id="KW-0479">Metal-binding</keyword>
<comment type="caution">
    <text evidence="12">The sequence shown here is derived from an EMBL/GenBank/DDBJ whole genome shotgun (WGS) entry which is preliminary data.</text>
</comment>
<evidence type="ECO:0000259" key="10">
    <source>
        <dbReference type="PROSITE" id="PS51447"/>
    </source>
</evidence>
<dbReference type="Pfam" id="PF03147">
    <property type="entry name" value="FDX-ACB"/>
    <property type="match status" value="1"/>
</dbReference>
<dbReference type="Pfam" id="PF03484">
    <property type="entry name" value="B5"/>
    <property type="match status" value="1"/>
</dbReference>
<dbReference type="GO" id="GO:0004826">
    <property type="term" value="F:phenylalanine-tRNA ligase activity"/>
    <property type="evidence" value="ECO:0007669"/>
    <property type="project" value="UniProtKB-EC"/>
</dbReference>
<dbReference type="Proteomes" id="UP000315689">
    <property type="component" value="Unassembled WGS sequence"/>
</dbReference>
<dbReference type="InterPro" id="IPR045060">
    <property type="entry name" value="Phe-tRNA-ligase_IIc_bsu"/>
</dbReference>
<dbReference type="SMART" id="SM00896">
    <property type="entry name" value="FDX-ACB"/>
    <property type="match status" value="1"/>
</dbReference>
<keyword evidence="9" id="KW-0030">Aminoacyl-tRNA synthetase</keyword>
<evidence type="ECO:0000256" key="6">
    <source>
        <dbReference type="ARBA" id="ARBA00022840"/>
    </source>
</evidence>
<dbReference type="InterPro" id="IPR005146">
    <property type="entry name" value="B3/B4_tRNA-bd"/>
</dbReference>